<name>A0A2U1MGS9_ARTAN</name>
<evidence type="ECO:0000313" key="1">
    <source>
        <dbReference type="EMBL" id="PWA60422.1"/>
    </source>
</evidence>
<sequence>MTYRVTIISNSPSDISKLRSKSAEDVFSSLAVPLMTLVGLKSGHMAKQGRSTAFFISNNY</sequence>
<gene>
    <name evidence="1" type="ORF">CTI12_AA381850</name>
</gene>
<proteinExistence type="predicted"/>
<dbReference type="AlphaFoldDB" id="A0A2U1MGS9"/>
<dbReference type="Proteomes" id="UP000245207">
    <property type="component" value="Unassembled WGS sequence"/>
</dbReference>
<protein>
    <submittedName>
        <fullName evidence="1">Uncharacterized protein</fullName>
    </submittedName>
</protein>
<dbReference type="OrthoDB" id="1925512at2759"/>
<keyword evidence="2" id="KW-1185">Reference proteome</keyword>
<reference evidence="1 2" key="1">
    <citation type="journal article" date="2018" name="Mol. Plant">
        <title>The genome of Artemisia annua provides insight into the evolution of Asteraceae family and artemisinin biosynthesis.</title>
        <authorList>
            <person name="Shen Q."/>
            <person name="Zhang L."/>
            <person name="Liao Z."/>
            <person name="Wang S."/>
            <person name="Yan T."/>
            <person name="Shi P."/>
            <person name="Liu M."/>
            <person name="Fu X."/>
            <person name="Pan Q."/>
            <person name="Wang Y."/>
            <person name="Lv Z."/>
            <person name="Lu X."/>
            <person name="Zhang F."/>
            <person name="Jiang W."/>
            <person name="Ma Y."/>
            <person name="Chen M."/>
            <person name="Hao X."/>
            <person name="Li L."/>
            <person name="Tang Y."/>
            <person name="Lv G."/>
            <person name="Zhou Y."/>
            <person name="Sun X."/>
            <person name="Brodelius P.E."/>
            <person name="Rose J.K.C."/>
            <person name="Tang K."/>
        </authorList>
    </citation>
    <scope>NUCLEOTIDE SEQUENCE [LARGE SCALE GENOMIC DNA]</scope>
    <source>
        <strain evidence="2">cv. Huhao1</strain>
        <tissue evidence="1">Leaf</tissue>
    </source>
</reference>
<evidence type="ECO:0000313" key="2">
    <source>
        <dbReference type="Proteomes" id="UP000245207"/>
    </source>
</evidence>
<accession>A0A2U1MGS9</accession>
<organism evidence="1 2">
    <name type="scientific">Artemisia annua</name>
    <name type="common">Sweet wormwood</name>
    <dbReference type="NCBI Taxonomy" id="35608"/>
    <lineage>
        <taxon>Eukaryota</taxon>
        <taxon>Viridiplantae</taxon>
        <taxon>Streptophyta</taxon>
        <taxon>Embryophyta</taxon>
        <taxon>Tracheophyta</taxon>
        <taxon>Spermatophyta</taxon>
        <taxon>Magnoliopsida</taxon>
        <taxon>eudicotyledons</taxon>
        <taxon>Gunneridae</taxon>
        <taxon>Pentapetalae</taxon>
        <taxon>asterids</taxon>
        <taxon>campanulids</taxon>
        <taxon>Asterales</taxon>
        <taxon>Asteraceae</taxon>
        <taxon>Asteroideae</taxon>
        <taxon>Anthemideae</taxon>
        <taxon>Artemisiinae</taxon>
        <taxon>Artemisia</taxon>
    </lineage>
</organism>
<comment type="caution">
    <text evidence="1">The sequence shown here is derived from an EMBL/GenBank/DDBJ whole genome shotgun (WGS) entry which is preliminary data.</text>
</comment>
<dbReference type="EMBL" id="PKPP01005354">
    <property type="protein sequence ID" value="PWA60422.1"/>
    <property type="molecule type" value="Genomic_DNA"/>
</dbReference>